<dbReference type="Proteomes" id="UP000507470">
    <property type="component" value="Unassembled WGS sequence"/>
</dbReference>
<evidence type="ECO:0000256" key="7">
    <source>
        <dbReference type="ARBA" id="ARBA00023170"/>
    </source>
</evidence>
<dbReference type="OrthoDB" id="6109274at2759"/>
<feature type="domain" description="G-protein coupled receptors family 3 profile" evidence="11">
    <location>
        <begin position="540"/>
        <end position="690"/>
    </location>
</feature>
<evidence type="ECO:0000256" key="5">
    <source>
        <dbReference type="ARBA" id="ARBA00023040"/>
    </source>
</evidence>
<dbReference type="SUPFAM" id="SSF53822">
    <property type="entry name" value="Periplasmic binding protein-like I"/>
    <property type="match status" value="1"/>
</dbReference>
<evidence type="ECO:0000256" key="2">
    <source>
        <dbReference type="ARBA" id="ARBA00022475"/>
    </source>
</evidence>
<dbReference type="EMBL" id="CACVKT020007768">
    <property type="protein sequence ID" value="CAC5410348.1"/>
    <property type="molecule type" value="Genomic_DNA"/>
</dbReference>
<feature type="transmembrane region" description="Helical" evidence="10">
    <location>
        <begin position="651"/>
        <end position="671"/>
    </location>
</feature>
<keyword evidence="13" id="KW-1185">Reference proteome</keyword>
<proteinExistence type="predicted"/>
<feature type="transmembrane region" description="Helical" evidence="10">
    <location>
        <begin position="576"/>
        <end position="598"/>
    </location>
</feature>
<dbReference type="InterPro" id="IPR050726">
    <property type="entry name" value="mGluR"/>
</dbReference>
<organism evidence="12 13">
    <name type="scientific">Mytilus coruscus</name>
    <name type="common">Sea mussel</name>
    <dbReference type="NCBI Taxonomy" id="42192"/>
    <lineage>
        <taxon>Eukaryota</taxon>
        <taxon>Metazoa</taxon>
        <taxon>Spiralia</taxon>
        <taxon>Lophotrochozoa</taxon>
        <taxon>Mollusca</taxon>
        <taxon>Bivalvia</taxon>
        <taxon>Autobranchia</taxon>
        <taxon>Pteriomorphia</taxon>
        <taxon>Mytilida</taxon>
        <taxon>Mytiloidea</taxon>
        <taxon>Mytilidae</taxon>
        <taxon>Mytilinae</taxon>
        <taxon>Mytilus</taxon>
    </lineage>
</organism>
<name>A0A6J8DP17_MYTCO</name>
<keyword evidence="2" id="KW-1003">Cell membrane</keyword>
<keyword evidence="5" id="KW-0297">G-protein coupled receptor</keyword>
<dbReference type="InterPro" id="IPR017978">
    <property type="entry name" value="GPCR_3_C"/>
</dbReference>
<dbReference type="PANTHER" id="PTHR24060">
    <property type="entry name" value="METABOTROPIC GLUTAMATE RECEPTOR"/>
    <property type="match status" value="1"/>
</dbReference>
<evidence type="ECO:0000313" key="12">
    <source>
        <dbReference type="EMBL" id="CAC5410348.1"/>
    </source>
</evidence>
<dbReference type="Gene3D" id="3.40.50.2300">
    <property type="match status" value="2"/>
</dbReference>
<evidence type="ECO:0000256" key="4">
    <source>
        <dbReference type="ARBA" id="ARBA00022989"/>
    </source>
</evidence>
<keyword evidence="4 10" id="KW-1133">Transmembrane helix</keyword>
<reference evidence="12 13" key="1">
    <citation type="submission" date="2020-06" db="EMBL/GenBank/DDBJ databases">
        <authorList>
            <person name="Li R."/>
            <person name="Bekaert M."/>
        </authorList>
    </citation>
    <scope>NUCLEOTIDE SEQUENCE [LARGE SCALE GENOMIC DNA]</scope>
    <source>
        <strain evidence="13">wild</strain>
    </source>
</reference>
<dbReference type="InterPro" id="IPR000337">
    <property type="entry name" value="GPCR_3"/>
</dbReference>
<dbReference type="GO" id="GO:0005886">
    <property type="term" value="C:plasma membrane"/>
    <property type="evidence" value="ECO:0007669"/>
    <property type="project" value="UniProtKB-SubCell"/>
</dbReference>
<evidence type="ECO:0000313" key="13">
    <source>
        <dbReference type="Proteomes" id="UP000507470"/>
    </source>
</evidence>
<dbReference type="Pfam" id="PF00003">
    <property type="entry name" value="7tm_3"/>
    <property type="match status" value="1"/>
</dbReference>
<evidence type="ECO:0000256" key="3">
    <source>
        <dbReference type="ARBA" id="ARBA00022692"/>
    </source>
</evidence>
<accession>A0A6J8DP17</accession>
<dbReference type="AlphaFoldDB" id="A0A6J8DP17"/>
<dbReference type="PROSITE" id="PS50259">
    <property type="entry name" value="G_PROTEIN_RECEP_F3_4"/>
    <property type="match status" value="1"/>
</dbReference>
<dbReference type="PRINTS" id="PR00248">
    <property type="entry name" value="GPCRMGR"/>
</dbReference>
<protein>
    <recommendedName>
        <fullName evidence="11">G-protein coupled receptors family 3 profile domain-containing protein</fullName>
    </recommendedName>
</protein>
<evidence type="ECO:0000256" key="6">
    <source>
        <dbReference type="ARBA" id="ARBA00023136"/>
    </source>
</evidence>
<dbReference type="Gene3D" id="2.10.50.30">
    <property type="entry name" value="GPCR, family 3, nine cysteines domain"/>
    <property type="match status" value="1"/>
</dbReference>
<dbReference type="InterPro" id="IPR028082">
    <property type="entry name" value="Peripla_BP_I"/>
</dbReference>
<evidence type="ECO:0000256" key="8">
    <source>
        <dbReference type="ARBA" id="ARBA00023180"/>
    </source>
</evidence>
<dbReference type="InterPro" id="IPR001828">
    <property type="entry name" value="ANF_lig-bd_rcpt"/>
</dbReference>
<evidence type="ECO:0000256" key="10">
    <source>
        <dbReference type="SAM" id="Phobius"/>
    </source>
</evidence>
<keyword evidence="6 10" id="KW-0472">Membrane</keyword>
<keyword evidence="9" id="KW-0807">Transducer</keyword>
<keyword evidence="3 10" id="KW-0812">Transmembrane</keyword>
<dbReference type="Pfam" id="PF01094">
    <property type="entry name" value="ANF_receptor"/>
    <property type="match status" value="1"/>
</dbReference>
<sequence length="690" mass="77419">MVSLSIAFVPEDDKYILEGDLVLGGLFPIHSTFKPELEKCSDIQGQDGIQALEAMKYSIQTINKELKILPGLSLGMVGVDTCESETISLDNTNELLDMRINKNVNTETCTCKSGDTMTNNLIGVIGPASSKLSIPVASLLRLFKVPQISYQSTSPELSDKTRFQYFKRTVPSDYFQAKAIADLLKNLEYQYISIVYEDSSYGFNFKSMLEKLTIHGNFCVGVSMKLPYDPSDTQNQHTIKTLLKHKNMKDTTVVVLILRPHTAIELFKAVSQTTHAKSSFHWIATDGWAGRTFKNYGINDVLGGSVGVQLFLGDIPGFKKYFTSLVKGNPTNPWWQDYTDTDADGCTPDKCDVEEFGILHYINDAVKTFAYAIRGMHEAYCGKIDGLCDSLKTALRGGTQLLEFLGNVSFKDDQNETFQFVNSSEGPARYSILRYSSDEKEQWETIGNFSQVGDTERIFVNNKYRDEIYRGPIVCSHPCQYGYAKTVSEDRCCWKCTKCSGNQYSGEFGCMSCPVGSHPNYNKSNCTPIHIDFMSFNDPAAIGTLTLSSIGIAMCIVVIVVFTINRETPLVKATDLKLSLLLVFSLILSYGSSAAFLAKPTPISCGLIRYLLGLCYTLQYATLLTKTIRIYRLFQAKSPEKKKFINSRSSITLTLLITFFHVLGLTAWIIFDRPDIRVDYDERQRRFNMR</sequence>
<keyword evidence="7" id="KW-0675">Receptor</keyword>
<keyword evidence="8" id="KW-0325">Glycoprotein</keyword>
<evidence type="ECO:0000256" key="9">
    <source>
        <dbReference type="ARBA" id="ARBA00023224"/>
    </source>
</evidence>
<feature type="transmembrane region" description="Helical" evidence="10">
    <location>
        <begin position="610"/>
        <end position="631"/>
    </location>
</feature>
<dbReference type="GO" id="GO:0004930">
    <property type="term" value="F:G protein-coupled receptor activity"/>
    <property type="evidence" value="ECO:0007669"/>
    <property type="project" value="UniProtKB-KW"/>
</dbReference>
<dbReference type="InterPro" id="IPR038550">
    <property type="entry name" value="GPCR_3_9-Cys_sf"/>
</dbReference>
<gene>
    <name evidence="12" type="ORF">MCOR_43543</name>
</gene>
<comment type="subcellular location">
    <subcellularLocation>
        <location evidence="1">Cell membrane</location>
        <topology evidence="1">Multi-pass membrane protein</topology>
    </subcellularLocation>
</comment>
<feature type="transmembrane region" description="Helical" evidence="10">
    <location>
        <begin position="540"/>
        <end position="564"/>
    </location>
</feature>
<evidence type="ECO:0000256" key="1">
    <source>
        <dbReference type="ARBA" id="ARBA00004651"/>
    </source>
</evidence>
<evidence type="ECO:0000259" key="11">
    <source>
        <dbReference type="PROSITE" id="PS50259"/>
    </source>
</evidence>